<dbReference type="InterPro" id="IPR050834">
    <property type="entry name" value="Glycosyltransf_2"/>
</dbReference>
<dbReference type="RefSeq" id="WP_353567247.1">
    <property type="nucleotide sequence ID" value="NZ_BAABRI010000012.1"/>
</dbReference>
<dbReference type="Gene3D" id="3.90.550.10">
    <property type="entry name" value="Spore Coat Polysaccharide Biosynthesis Protein SpsA, Chain A"/>
    <property type="match status" value="1"/>
</dbReference>
<reference evidence="2 3" key="1">
    <citation type="submission" date="2024-02" db="EMBL/GenBank/DDBJ databases">
        <title>Haloferula sargassicola NBRC 104335.</title>
        <authorList>
            <person name="Ichikawa N."/>
            <person name="Katano-Makiyama Y."/>
            <person name="Hidaka K."/>
        </authorList>
    </citation>
    <scope>NUCLEOTIDE SEQUENCE [LARGE SCALE GENOMIC DNA]</scope>
    <source>
        <strain evidence="2 3">NBRC 104335</strain>
    </source>
</reference>
<evidence type="ECO:0000259" key="1">
    <source>
        <dbReference type="Pfam" id="PF00535"/>
    </source>
</evidence>
<dbReference type="Pfam" id="PF00535">
    <property type="entry name" value="Glycos_transf_2"/>
    <property type="match status" value="1"/>
</dbReference>
<proteinExistence type="predicted"/>
<gene>
    <name evidence="2" type="ORF">Hsar01_02354</name>
</gene>
<evidence type="ECO:0000313" key="3">
    <source>
        <dbReference type="Proteomes" id="UP001476282"/>
    </source>
</evidence>
<feature type="domain" description="Glycosyltransferase 2-like" evidence="1">
    <location>
        <begin position="5"/>
        <end position="104"/>
    </location>
</feature>
<dbReference type="SUPFAM" id="SSF53448">
    <property type="entry name" value="Nucleotide-diphospho-sugar transferases"/>
    <property type="match status" value="1"/>
</dbReference>
<dbReference type="Proteomes" id="UP001476282">
    <property type="component" value="Unassembled WGS sequence"/>
</dbReference>
<keyword evidence="3" id="KW-1185">Reference proteome</keyword>
<organism evidence="2 3">
    <name type="scientific">Haloferula sargassicola</name>
    <dbReference type="NCBI Taxonomy" id="490096"/>
    <lineage>
        <taxon>Bacteria</taxon>
        <taxon>Pseudomonadati</taxon>
        <taxon>Verrucomicrobiota</taxon>
        <taxon>Verrucomicrobiia</taxon>
        <taxon>Verrucomicrobiales</taxon>
        <taxon>Verrucomicrobiaceae</taxon>
        <taxon>Haloferula</taxon>
    </lineage>
</organism>
<dbReference type="CDD" id="cd00761">
    <property type="entry name" value="Glyco_tranf_GTA_type"/>
    <property type="match status" value="1"/>
</dbReference>
<sequence length="326" mass="36489">MNIDIIIPTYNRAGCLAQAVRSALNQNYAPAVVTVVDDGSSDATREVVEPWFEHPRFRYVRLETNGGTARAKNVGLALSEEDAITFHDSDDVAEPNKLLLQARALGLRAHADHILDWAAFGIEPGSELQFDVAAGAHRFIKLDGSVHLIDKRISLVDDFFPTLQSPSKTEGDWVLINSSLFRRGCFKRLGGFLDSVEEDRELRNRLLAAGHLFHFIAEPLLTKIEMPVSLTTDGDTGYRGEKRRRDREEVWHRNRAYRRGQWGDAAAAIGRTPIELESVRFAETQGVPPFRLADDLPMTAATRENLQKQLESCQRPPLPRLGKLAV</sequence>
<protein>
    <recommendedName>
        <fullName evidence="1">Glycosyltransferase 2-like domain-containing protein</fullName>
    </recommendedName>
</protein>
<dbReference type="InterPro" id="IPR029044">
    <property type="entry name" value="Nucleotide-diphossugar_trans"/>
</dbReference>
<name>A0ABP9UQZ5_9BACT</name>
<dbReference type="PANTHER" id="PTHR43685:SF11">
    <property type="entry name" value="GLYCOSYLTRANSFERASE TAGX-RELATED"/>
    <property type="match status" value="1"/>
</dbReference>
<dbReference type="PANTHER" id="PTHR43685">
    <property type="entry name" value="GLYCOSYLTRANSFERASE"/>
    <property type="match status" value="1"/>
</dbReference>
<evidence type="ECO:0000313" key="2">
    <source>
        <dbReference type="EMBL" id="GAA5483126.1"/>
    </source>
</evidence>
<dbReference type="InterPro" id="IPR001173">
    <property type="entry name" value="Glyco_trans_2-like"/>
</dbReference>
<dbReference type="EMBL" id="BAABRI010000012">
    <property type="protein sequence ID" value="GAA5483126.1"/>
    <property type="molecule type" value="Genomic_DNA"/>
</dbReference>
<accession>A0ABP9UQZ5</accession>
<comment type="caution">
    <text evidence="2">The sequence shown here is derived from an EMBL/GenBank/DDBJ whole genome shotgun (WGS) entry which is preliminary data.</text>
</comment>